<dbReference type="eggNOG" id="COG2141">
    <property type="taxonomic scope" value="Bacteria"/>
</dbReference>
<dbReference type="PANTHER" id="PTHR42847">
    <property type="entry name" value="ALKANESULFONATE MONOOXYGENASE"/>
    <property type="match status" value="1"/>
</dbReference>
<evidence type="ECO:0000256" key="2">
    <source>
        <dbReference type="ARBA" id="ARBA00022643"/>
    </source>
</evidence>
<dbReference type="SUPFAM" id="SSF51679">
    <property type="entry name" value="Bacterial luciferase-like"/>
    <property type="match status" value="1"/>
</dbReference>
<evidence type="ECO:0000259" key="5">
    <source>
        <dbReference type="Pfam" id="PF00296"/>
    </source>
</evidence>
<evidence type="ECO:0000256" key="4">
    <source>
        <dbReference type="ARBA" id="ARBA00023033"/>
    </source>
</evidence>
<gene>
    <name evidence="6" type="ORF">SCNU_06995</name>
</gene>
<keyword evidence="4 6" id="KW-0503">Monooxygenase</keyword>
<keyword evidence="2" id="KW-0288">FMN</keyword>
<reference evidence="6 7" key="1">
    <citation type="journal article" date="2011" name="J. Bacteriol.">
        <title>Draft Genome Sequence of Gordonia neofelifaecis NRRL B-59395, a Cholesterol-Degrading Actinomycete.</title>
        <authorList>
            <person name="Ge F."/>
            <person name="Li W."/>
            <person name="Chen G."/>
            <person name="Liu Y."/>
            <person name="Zhang G."/>
            <person name="Yong B."/>
            <person name="Wang Q."/>
            <person name="Wang N."/>
            <person name="Huang Z."/>
            <person name="Li W."/>
            <person name="Wang J."/>
            <person name="Wu C."/>
            <person name="Xie Q."/>
            <person name="Liu G."/>
        </authorList>
    </citation>
    <scope>NUCLEOTIDE SEQUENCE [LARGE SCALE GENOMIC DNA]</scope>
    <source>
        <strain evidence="6 7">NRRL B-59395</strain>
    </source>
</reference>
<dbReference type="Gene3D" id="3.20.20.30">
    <property type="entry name" value="Luciferase-like domain"/>
    <property type="match status" value="1"/>
</dbReference>
<dbReference type="GO" id="GO:0008726">
    <property type="term" value="F:alkanesulfonate monooxygenase activity"/>
    <property type="evidence" value="ECO:0007669"/>
    <property type="project" value="TreeGrafter"/>
</dbReference>
<dbReference type="InterPro" id="IPR019921">
    <property type="entry name" value="Lucif-like_OxRdtase_Rv2161c"/>
</dbReference>
<dbReference type="GO" id="GO:0046306">
    <property type="term" value="P:alkanesulfonate catabolic process"/>
    <property type="evidence" value="ECO:0007669"/>
    <property type="project" value="TreeGrafter"/>
</dbReference>
<dbReference type="InterPro" id="IPR050172">
    <property type="entry name" value="SsuD_RutA_monooxygenase"/>
</dbReference>
<protein>
    <submittedName>
        <fullName evidence="6">Fmn dependent monooxygenase</fullName>
    </submittedName>
</protein>
<dbReference type="InterPro" id="IPR011251">
    <property type="entry name" value="Luciferase-like_dom"/>
</dbReference>
<evidence type="ECO:0000313" key="7">
    <source>
        <dbReference type="Proteomes" id="UP000035065"/>
    </source>
</evidence>
<name>F1YH52_9ACTN</name>
<evidence type="ECO:0000256" key="3">
    <source>
        <dbReference type="ARBA" id="ARBA00023002"/>
    </source>
</evidence>
<dbReference type="AlphaFoldDB" id="F1YH52"/>
<feature type="domain" description="Luciferase-like" evidence="5">
    <location>
        <begin position="17"/>
        <end position="243"/>
    </location>
</feature>
<evidence type="ECO:0000256" key="1">
    <source>
        <dbReference type="ARBA" id="ARBA00022630"/>
    </source>
</evidence>
<accession>F1YH52</accession>
<dbReference type="EMBL" id="AEUD01000004">
    <property type="protein sequence ID" value="EGD55967.1"/>
    <property type="molecule type" value="Genomic_DNA"/>
</dbReference>
<dbReference type="OrthoDB" id="3206024at2"/>
<comment type="caution">
    <text evidence="6">The sequence shown here is derived from an EMBL/GenBank/DDBJ whole genome shotgun (WGS) entry which is preliminary data.</text>
</comment>
<dbReference type="PANTHER" id="PTHR42847:SF4">
    <property type="entry name" value="ALKANESULFONATE MONOOXYGENASE-RELATED"/>
    <property type="match status" value="1"/>
</dbReference>
<sequence length="300" mass="32330">MRVGVDVFAAERFYNGDSRGVLELAALADRAGVHLLTTSDHLGFTRRSHADRVRDFAFPFDLEQSWPEPLSVLSAVAAVTERIELGAYVLVATLRPAVLLAKQIATLDALSGGRTRIGMGVGWQEAEYDAAGLPFQGRFGRLEETVAACRELWESDAPSFSGRDFAFDDFHSLPRPVQSRVPVVFGLGASQRNFDRIARVADGWAVTPADLPELAESVTRLRQTFADHGRDPASAEVQVLLPTRTDAAGAPDYDAMRADAARAASGGADTVILRASALPIDSTDLPEAIDWLQALRSGLA</sequence>
<proteinExistence type="predicted"/>
<keyword evidence="1" id="KW-0285">Flavoprotein</keyword>
<dbReference type="RefSeq" id="WP_009678639.1">
    <property type="nucleotide sequence ID" value="NZ_AEUD01000004.1"/>
</dbReference>
<keyword evidence="3" id="KW-0560">Oxidoreductase</keyword>
<keyword evidence="7" id="KW-1185">Reference proteome</keyword>
<organism evidence="6 7">
    <name type="scientific">Gordonia neofelifaecis NRRL B-59395</name>
    <dbReference type="NCBI Taxonomy" id="644548"/>
    <lineage>
        <taxon>Bacteria</taxon>
        <taxon>Bacillati</taxon>
        <taxon>Actinomycetota</taxon>
        <taxon>Actinomycetes</taxon>
        <taxon>Mycobacteriales</taxon>
        <taxon>Gordoniaceae</taxon>
        <taxon>Gordonia</taxon>
    </lineage>
</organism>
<dbReference type="STRING" id="644548.SCNU_06995"/>
<dbReference type="Proteomes" id="UP000035065">
    <property type="component" value="Unassembled WGS sequence"/>
</dbReference>
<dbReference type="Pfam" id="PF00296">
    <property type="entry name" value="Bac_luciferase"/>
    <property type="match status" value="1"/>
</dbReference>
<dbReference type="NCBIfam" id="TIGR03619">
    <property type="entry name" value="F420_Rv2161c"/>
    <property type="match status" value="1"/>
</dbReference>
<evidence type="ECO:0000313" key="6">
    <source>
        <dbReference type="EMBL" id="EGD55967.1"/>
    </source>
</evidence>
<dbReference type="InterPro" id="IPR036661">
    <property type="entry name" value="Luciferase-like_sf"/>
</dbReference>